<dbReference type="PANTHER" id="PTHR10083">
    <property type="entry name" value="KUNITZ-TYPE PROTEASE INHIBITOR-RELATED"/>
    <property type="match status" value="1"/>
</dbReference>
<evidence type="ECO:0000256" key="7">
    <source>
        <dbReference type="ARBA" id="ARBA00023180"/>
    </source>
</evidence>
<dbReference type="CDD" id="cd00109">
    <property type="entry name" value="Kunitz-type"/>
    <property type="match status" value="1"/>
</dbReference>
<organism evidence="10 11">
    <name type="scientific">Biomphalaria glabrata</name>
    <name type="common">Bloodfluke planorb</name>
    <name type="synonym">Freshwater snail</name>
    <dbReference type="NCBI Taxonomy" id="6526"/>
    <lineage>
        <taxon>Eukaryota</taxon>
        <taxon>Metazoa</taxon>
        <taxon>Spiralia</taxon>
        <taxon>Lophotrochozoa</taxon>
        <taxon>Mollusca</taxon>
        <taxon>Gastropoda</taxon>
        <taxon>Heterobranchia</taxon>
        <taxon>Euthyneura</taxon>
        <taxon>Panpulmonata</taxon>
        <taxon>Hygrophila</taxon>
        <taxon>Lymnaeoidea</taxon>
        <taxon>Planorbidae</taxon>
        <taxon>Biomphalaria</taxon>
    </lineage>
</organism>
<dbReference type="InterPro" id="IPR036880">
    <property type="entry name" value="Kunitz_BPTI_sf"/>
</dbReference>
<evidence type="ECO:0000256" key="3">
    <source>
        <dbReference type="ARBA" id="ARBA00022690"/>
    </source>
</evidence>
<dbReference type="FunFam" id="4.10.410.10:FF:000020">
    <property type="entry name" value="Collagen, type VI, alpha 3"/>
    <property type="match status" value="1"/>
</dbReference>
<evidence type="ECO:0000256" key="2">
    <source>
        <dbReference type="ARBA" id="ARBA00022530"/>
    </source>
</evidence>
<dbReference type="Pfam" id="PF00014">
    <property type="entry name" value="Kunitz_BPTI"/>
    <property type="match status" value="2"/>
</dbReference>
<dbReference type="GO" id="GO:0004867">
    <property type="term" value="F:serine-type endopeptidase inhibitor activity"/>
    <property type="evidence" value="ECO:0007669"/>
    <property type="project" value="UniProtKB-KW"/>
</dbReference>
<dbReference type="VEuPathDB" id="VectorBase:BGLAX_050092"/>
<dbReference type="InterPro" id="IPR002223">
    <property type="entry name" value="Kunitz_BPTI"/>
</dbReference>
<evidence type="ECO:0000256" key="6">
    <source>
        <dbReference type="ARBA" id="ARBA00023157"/>
    </source>
</evidence>
<gene>
    <name evidence="10" type="primary">106061906</name>
</gene>
<protein>
    <recommendedName>
        <fullName evidence="9">BPTI/Kunitz inhibitor domain-containing protein</fullName>
    </recommendedName>
</protein>
<dbReference type="FunFam" id="4.10.410.10:FF:000017">
    <property type="entry name" value="papilin isoform X2"/>
    <property type="match status" value="1"/>
</dbReference>
<evidence type="ECO:0000256" key="4">
    <source>
        <dbReference type="ARBA" id="ARBA00022900"/>
    </source>
</evidence>
<sequence>MATCPSDMLVVAASILLVVLTPHVGSAVAPRCLLPQDAGDCDNYTMSYFFDKFHWTCRMFWYGGCGGNANRFPSMLMCQWACHEGFRAAAATTTATTTTTTTPRPFARWEVTTWDPDKTVDACDMPSSRGPCMKYKVRWFYNQTSQQCSRFWYGGCYGNANNFVDQISCSNRCPRKGESETVELKSEYLSPL</sequence>
<dbReference type="CDD" id="cd22631">
    <property type="entry name" value="Kunitz_collagen_alpha6_VI-like"/>
    <property type="match status" value="1"/>
</dbReference>
<keyword evidence="8" id="KW-0732">Signal</keyword>
<proteinExistence type="predicted"/>
<dbReference type="SUPFAM" id="SSF57362">
    <property type="entry name" value="BPTI-like"/>
    <property type="match status" value="2"/>
</dbReference>
<evidence type="ECO:0000256" key="5">
    <source>
        <dbReference type="ARBA" id="ARBA00022974"/>
    </source>
</evidence>
<feature type="domain" description="BPTI/Kunitz inhibitor" evidence="9">
    <location>
        <begin position="123"/>
        <end position="173"/>
    </location>
</feature>
<evidence type="ECO:0000313" key="11">
    <source>
        <dbReference type="Proteomes" id="UP000076420"/>
    </source>
</evidence>
<keyword evidence="5" id="KW-0654">Proteoglycan</keyword>
<evidence type="ECO:0000256" key="8">
    <source>
        <dbReference type="SAM" id="SignalP"/>
    </source>
</evidence>
<dbReference type="Gene3D" id="4.10.410.10">
    <property type="entry name" value="Pancreatic trypsin inhibitor Kunitz domain"/>
    <property type="match status" value="2"/>
</dbReference>
<reference evidence="10" key="1">
    <citation type="submission" date="2020-05" db="UniProtKB">
        <authorList>
            <consortium name="EnsemblMetazoa"/>
        </authorList>
    </citation>
    <scope>IDENTIFICATION</scope>
    <source>
        <strain evidence="10">BB02</strain>
    </source>
</reference>
<keyword evidence="6" id="KW-1015">Disulfide bond</keyword>
<dbReference type="SMART" id="SM00131">
    <property type="entry name" value="KU"/>
    <property type="match status" value="2"/>
</dbReference>
<dbReference type="PANTHER" id="PTHR10083:SF328">
    <property type="entry name" value="TISSUE FACTOR PATHWAY INHIBITOR"/>
    <property type="match status" value="1"/>
</dbReference>
<feature type="signal peptide" evidence="8">
    <location>
        <begin position="1"/>
        <end position="27"/>
    </location>
</feature>
<evidence type="ECO:0000256" key="1">
    <source>
        <dbReference type="ARBA" id="ARBA00004498"/>
    </source>
</evidence>
<keyword evidence="7" id="KW-0325">Glycoprotein</keyword>
<evidence type="ECO:0000259" key="9">
    <source>
        <dbReference type="PROSITE" id="PS50279"/>
    </source>
</evidence>
<keyword evidence="3" id="KW-0646">Protease inhibitor</keyword>
<feature type="chain" id="PRO_5012316184" description="BPTI/Kunitz inhibitor domain-containing protein" evidence="8">
    <location>
        <begin position="28"/>
        <end position="192"/>
    </location>
</feature>
<dbReference type="PROSITE" id="PS00280">
    <property type="entry name" value="BPTI_KUNITZ_1"/>
    <property type="match status" value="1"/>
</dbReference>
<keyword evidence="2" id="KW-0272">Extracellular matrix</keyword>
<keyword evidence="2" id="KW-0964">Secreted</keyword>
<dbReference type="AlphaFoldDB" id="A0A2C9KFC2"/>
<dbReference type="PRINTS" id="PR00759">
    <property type="entry name" value="BASICPTASE"/>
</dbReference>
<dbReference type="STRING" id="6526.A0A2C9KFC2"/>
<dbReference type="GO" id="GO:0005615">
    <property type="term" value="C:extracellular space"/>
    <property type="evidence" value="ECO:0007669"/>
    <property type="project" value="TreeGrafter"/>
</dbReference>
<keyword evidence="4" id="KW-0722">Serine protease inhibitor</keyword>
<dbReference type="KEGG" id="bgt:106061906"/>
<name>A0A2C9KFC2_BIOGL</name>
<dbReference type="EnsemblMetazoa" id="BGLB018584-RA">
    <property type="protein sequence ID" value="BGLB018584-PA"/>
    <property type="gene ID" value="BGLB018584"/>
</dbReference>
<dbReference type="InterPro" id="IPR050098">
    <property type="entry name" value="TFPI/VKTCI-like"/>
</dbReference>
<dbReference type="Proteomes" id="UP000076420">
    <property type="component" value="Unassembled WGS sequence"/>
</dbReference>
<dbReference type="InterPro" id="IPR020901">
    <property type="entry name" value="Prtase_inh_Kunz-CS"/>
</dbReference>
<dbReference type="VEuPathDB" id="VectorBase:BGLB018584"/>
<comment type="subcellular location">
    <subcellularLocation>
        <location evidence="1">Secreted</location>
        <location evidence="1">Extracellular space</location>
        <location evidence="1">Extracellular matrix</location>
    </subcellularLocation>
</comment>
<evidence type="ECO:0000313" key="10">
    <source>
        <dbReference type="EnsemblMetazoa" id="BGLB018584-PA"/>
    </source>
</evidence>
<feature type="domain" description="BPTI/Kunitz inhibitor" evidence="9">
    <location>
        <begin position="32"/>
        <end position="82"/>
    </location>
</feature>
<accession>A0A2C9KFC2</accession>
<dbReference type="PROSITE" id="PS50279">
    <property type="entry name" value="BPTI_KUNITZ_2"/>
    <property type="match status" value="2"/>
</dbReference>